<accession>A0A166A987</accession>
<protein>
    <recommendedName>
        <fullName evidence="3">Outer membrane beta-barrel protein</fullName>
    </recommendedName>
</protein>
<proteinExistence type="predicted"/>
<dbReference type="Pfam" id="PF10082">
    <property type="entry name" value="BBP2_2"/>
    <property type="match status" value="1"/>
</dbReference>
<name>A0A166A987_9HYPH</name>
<evidence type="ECO:0008006" key="3">
    <source>
        <dbReference type="Google" id="ProtNLM"/>
    </source>
</evidence>
<reference evidence="1 2" key="1">
    <citation type="journal article" date="2016" name="Front. Microbiol.">
        <title>Comparative Genomic Analysis Reveals a Diverse Repertoire of Genes Involved in Prokaryote-Eukaryote Interactions within the Pseudovibrio Genus.</title>
        <authorList>
            <person name="Romano S."/>
            <person name="Fernandez-Guerra A."/>
            <person name="Reen F.J."/>
            <person name="Glockner F.O."/>
            <person name="Crowley S.P."/>
            <person name="O'Sullivan O."/>
            <person name="Cotter P.D."/>
            <person name="Adams C."/>
            <person name="Dobson A.D."/>
            <person name="O'Gara F."/>
        </authorList>
    </citation>
    <scope>NUCLEOTIDE SEQUENCE [LARGE SCALE GENOMIC DNA]</scope>
    <source>
        <strain evidence="1 2">Ad2</strain>
    </source>
</reference>
<evidence type="ECO:0000313" key="1">
    <source>
        <dbReference type="EMBL" id="KZL20749.1"/>
    </source>
</evidence>
<keyword evidence="2" id="KW-1185">Reference proteome</keyword>
<dbReference type="RefSeq" id="WP_208979526.1">
    <property type="nucleotide sequence ID" value="NZ_FOFM01000007.1"/>
</dbReference>
<evidence type="ECO:0000313" key="2">
    <source>
        <dbReference type="Proteomes" id="UP000076577"/>
    </source>
</evidence>
<gene>
    <name evidence="1" type="ORF">PsAD2_01237</name>
</gene>
<dbReference type="AlphaFoldDB" id="A0A166A987"/>
<organism evidence="1 2">
    <name type="scientific">Pseudovibrio axinellae</name>
    <dbReference type="NCBI Taxonomy" id="989403"/>
    <lineage>
        <taxon>Bacteria</taxon>
        <taxon>Pseudomonadati</taxon>
        <taxon>Pseudomonadota</taxon>
        <taxon>Alphaproteobacteria</taxon>
        <taxon>Hyphomicrobiales</taxon>
        <taxon>Stappiaceae</taxon>
        <taxon>Pseudovibrio</taxon>
    </lineage>
</organism>
<sequence length="502" mass="54258">MSLRPQNQKSLLTKSCLTWGLVLGALSVNGVVAQTSPVEFRQSFSLEDNAGEGLELVSESDLEAFESLNEAEDEKLLARPPVATVRAQLTRANRSARATKFSERTEAVMRLSQPANGAERDEGVFDGQTVQDRPVGIHMGSLRLLPSLDAGLGWTDNAEQVRGGTPDGFYGLDAAVAVISDWDRHALGVELRGSLRAFFDEPDNNQPVVTGLANLRLDLGGSTRADFEGGYSFSREQRASAENEVASGPTNSVQEIEGSFSLSRQVSVVQLRGGLGINRSVYDGQSSGSGQRDNTVFTSSLRASFDNGAMFEPYLEGGFLVRKYDHDCNGDPTCLDRTSGGYSVQAGLRVDRGPKLRGEFGVGWRAEYLDDARLDALQGLIFDGAFVWSPTRRDTVTMSGATSFNATNISGASGSILYAGDVRYARQITQDLVGDIQLGYTYRTYQGVDVVEQEASGSIGLVWAFAKDAAILSRYTFQAFDSSSAESDYTSSLVEAGLRIRR</sequence>
<dbReference type="EMBL" id="LMCB01000006">
    <property type="protein sequence ID" value="KZL20749.1"/>
    <property type="molecule type" value="Genomic_DNA"/>
</dbReference>
<dbReference type="PATRIC" id="fig|989403.3.peg.1323"/>
<dbReference type="STRING" id="989403.SAMN05421798_107140"/>
<dbReference type="Proteomes" id="UP000076577">
    <property type="component" value="Unassembled WGS sequence"/>
</dbReference>
<dbReference type="InterPro" id="IPR018759">
    <property type="entry name" value="BBP2_2"/>
</dbReference>
<comment type="caution">
    <text evidence="1">The sequence shown here is derived from an EMBL/GenBank/DDBJ whole genome shotgun (WGS) entry which is preliminary data.</text>
</comment>